<organism evidence="1 2">
    <name type="scientific">Actinocrispum wychmicini</name>
    <dbReference type="NCBI Taxonomy" id="1213861"/>
    <lineage>
        <taxon>Bacteria</taxon>
        <taxon>Bacillati</taxon>
        <taxon>Actinomycetota</taxon>
        <taxon>Actinomycetes</taxon>
        <taxon>Pseudonocardiales</taxon>
        <taxon>Pseudonocardiaceae</taxon>
        <taxon>Actinocrispum</taxon>
    </lineage>
</organism>
<evidence type="ECO:0000313" key="2">
    <source>
        <dbReference type="Proteomes" id="UP000295680"/>
    </source>
</evidence>
<reference evidence="1 2" key="1">
    <citation type="submission" date="2019-03" db="EMBL/GenBank/DDBJ databases">
        <title>Genomic Encyclopedia of Type Strains, Phase IV (KMG-IV): sequencing the most valuable type-strain genomes for metagenomic binning, comparative biology and taxonomic classification.</title>
        <authorList>
            <person name="Goeker M."/>
        </authorList>
    </citation>
    <scope>NUCLEOTIDE SEQUENCE [LARGE SCALE GENOMIC DNA]</scope>
    <source>
        <strain evidence="1 2">DSM 45934</strain>
    </source>
</reference>
<dbReference type="EMBL" id="SLWS01000016">
    <property type="protein sequence ID" value="TCO47993.1"/>
    <property type="molecule type" value="Genomic_DNA"/>
</dbReference>
<keyword evidence="2" id="KW-1185">Reference proteome</keyword>
<sequence>MGKWVITDGDMPGEGEPIGFAQSLPTGLIHLKMDGYVKPKAAQVARMQIMAAINDVTPSDRPT</sequence>
<accession>A0A4R2IRS9</accession>
<gene>
    <name evidence="1" type="ORF">EV192_11646</name>
</gene>
<dbReference type="Proteomes" id="UP000295680">
    <property type="component" value="Unassembled WGS sequence"/>
</dbReference>
<comment type="caution">
    <text evidence="1">The sequence shown here is derived from an EMBL/GenBank/DDBJ whole genome shotgun (WGS) entry which is preliminary data.</text>
</comment>
<dbReference type="RefSeq" id="WP_132125410.1">
    <property type="nucleotide sequence ID" value="NZ_SLWS01000016.1"/>
</dbReference>
<dbReference type="AlphaFoldDB" id="A0A4R2IRS9"/>
<proteinExistence type="predicted"/>
<name>A0A4R2IRS9_9PSEU</name>
<evidence type="ECO:0000313" key="1">
    <source>
        <dbReference type="EMBL" id="TCO47993.1"/>
    </source>
</evidence>
<protein>
    <submittedName>
        <fullName evidence="1">Uncharacterized protein</fullName>
    </submittedName>
</protein>